<evidence type="ECO:0000256" key="4">
    <source>
        <dbReference type="ARBA" id="ARBA00022741"/>
    </source>
</evidence>
<proteinExistence type="inferred from homology"/>
<keyword evidence="13" id="KW-1185">Reference proteome</keyword>
<dbReference type="InterPro" id="IPR020922">
    <property type="entry name" value="dITP/XTP_pyrophosphatase"/>
</dbReference>
<evidence type="ECO:0000256" key="11">
    <source>
        <dbReference type="RuleBase" id="RU003781"/>
    </source>
</evidence>
<comment type="catalytic activity">
    <reaction evidence="9 10">
        <text>XTP + H2O = XMP + diphosphate + H(+)</text>
        <dbReference type="Rhea" id="RHEA:28610"/>
        <dbReference type="ChEBI" id="CHEBI:15377"/>
        <dbReference type="ChEBI" id="CHEBI:15378"/>
        <dbReference type="ChEBI" id="CHEBI:33019"/>
        <dbReference type="ChEBI" id="CHEBI:57464"/>
        <dbReference type="ChEBI" id="CHEBI:61314"/>
        <dbReference type="EC" id="3.6.1.66"/>
    </reaction>
</comment>
<evidence type="ECO:0000256" key="10">
    <source>
        <dbReference type="HAMAP-Rule" id="MF_01405"/>
    </source>
</evidence>
<keyword evidence="5 10" id="KW-0378">Hydrolase</keyword>
<evidence type="ECO:0000313" key="13">
    <source>
        <dbReference type="Proteomes" id="UP000198744"/>
    </source>
</evidence>
<dbReference type="GO" id="GO:0036220">
    <property type="term" value="F:ITP diphosphatase activity"/>
    <property type="evidence" value="ECO:0007669"/>
    <property type="project" value="UniProtKB-UniRule"/>
</dbReference>
<organism evidence="12 13">
    <name type="scientific">Syntrophus gentianae</name>
    <dbReference type="NCBI Taxonomy" id="43775"/>
    <lineage>
        <taxon>Bacteria</taxon>
        <taxon>Pseudomonadati</taxon>
        <taxon>Thermodesulfobacteriota</taxon>
        <taxon>Syntrophia</taxon>
        <taxon>Syntrophales</taxon>
        <taxon>Syntrophaceae</taxon>
        <taxon>Syntrophus</taxon>
    </lineage>
</organism>
<dbReference type="PANTHER" id="PTHR11067">
    <property type="entry name" value="INOSINE TRIPHOSPHATE PYROPHOSPHATASE/HAM1 PROTEIN"/>
    <property type="match status" value="1"/>
</dbReference>
<dbReference type="NCBIfam" id="TIGR00042">
    <property type="entry name" value="RdgB/HAM1 family non-canonical purine NTP pyrophosphatase"/>
    <property type="match status" value="1"/>
</dbReference>
<keyword evidence="7 10" id="KW-0546">Nucleotide metabolism</keyword>
<dbReference type="InterPro" id="IPR029001">
    <property type="entry name" value="ITPase-like_fam"/>
</dbReference>
<comment type="function">
    <text evidence="10">Pyrophosphatase that catalyzes the hydrolysis of nucleoside triphosphates to their monophosphate derivatives, with a high preference for the non-canonical purine nucleotides XTP (xanthosine triphosphate), dITP (deoxyinosine triphosphate) and ITP. Seems to function as a house-cleaning enzyme that removes non-canonical purine nucleotides from the nucleotide pool, thus preventing their incorporation into DNA/RNA and avoiding chromosomal lesions.</text>
</comment>
<keyword evidence="4 10" id="KW-0547">Nucleotide-binding</keyword>
<feature type="binding site" evidence="10">
    <location>
        <begin position="3"/>
        <end position="8"/>
    </location>
    <ligand>
        <name>substrate</name>
    </ligand>
</feature>
<accession>A0A1H7ZSD5</accession>
<feature type="binding site" evidence="10">
    <location>
        <position position="66"/>
    </location>
    <ligand>
        <name>substrate</name>
    </ligand>
</feature>
<feature type="active site" description="Proton acceptor" evidence="10">
    <location>
        <position position="65"/>
    </location>
</feature>
<name>A0A1H7ZSD5_9BACT</name>
<dbReference type="GO" id="GO:0036222">
    <property type="term" value="F:XTP diphosphatase activity"/>
    <property type="evidence" value="ECO:0007669"/>
    <property type="project" value="UniProtKB-UniRule"/>
</dbReference>
<dbReference type="GO" id="GO:0005829">
    <property type="term" value="C:cytosol"/>
    <property type="evidence" value="ECO:0007669"/>
    <property type="project" value="TreeGrafter"/>
</dbReference>
<dbReference type="Pfam" id="PF01725">
    <property type="entry name" value="Ham1p_like"/>
    <property type="match status" value="1"/>
</dbReference>
<evidence type="ECO:0000256" key="3">
    <source>
        <dbReference type="ARBA" id="ARBA00022723"/>
    </source>
</evidence>
<dbReference type="SUPFAM" id="SSF52972">
    <property type="entry name" value="ITPase-like"/>
    <property type="match status" value="1"/>
</dbReference>
<comment type="caution">
    <text evidence="10">Lacks conserved residue(s) required for the propagation of feature annotation.</text>
</comment>
<comment type="catalytic activity">
    <reaction evidence="10">
        <text>ITP + H2O = IMP + diphosphate + H(+)</text>
        <dbReference type="Rhea" id="RHEA:29399"/>
        <dbReference type="ChEBI" id="CHEBI:15377"/>
        <dbReference type="ChEBI" id="CHEBI:15378"/>
        <dbReference type="ChEBI" id="CHEBI:33019"/>
        <dbReference type="ChEBI" id="CHEBI:58053"/>
        <dbReference type="ChEBI" id="CHEBI:61402"/>
        <dbReference type="EC" id="3.6.1.66"/>
    </reaction>
</comment>
<dbReference type="Proteomes" id="UP000198744">
    <property type="component" value="Unassembled WGS sequence"/>
</dbReference>
<protein>
    <recommendedName>
        <fullName evidence="10">dITP/XTP pyrophosphatase</fullName>
        <ecNumber evidence="10">3.6.1.66</ecNumber>
    </recommendedName>
    <alternativeName>
        <fullName evidence="10">Non-canonical purine NTP pyrophosphatase</fullName>
    </alternativeName>
    <alternativeName>
        <fullName evidence="10">Non-standard purine NTP pyrophosphatase</fullName>
    </alternativeName>
    <alternativeName>
        <fullName evidence="10">Nucleoside-triphosphate diphosphatase</fullName>
    </alternativeName>
    <alternativeName>
        <fullName evidence="10">Nucleoside-triphosphate pyrophosphatase</fullName>
        <shortName evidence="10">NTPase</shortName>
    </alternativeName>
</protein>
<dbReference type="GO" id="GO:0009117">
    <property type="term" value="P:nucleotide metabolic process"/>
    <property type="evidence" value="ECO:0007669"/>
    <property type="project" value="UniProtKB-KW"/>
</dbReference>
<dbReference type="GO" id="GO:0046872">
    <property type="term" value="F:metal ion binding"/>
    <property type="evidence" value="ECO:0007669"/>
    <property type="project" value="UniProtKB-KW"/>
</dbReference>
<dbReference type="CDD" id="cd00515">
    <property type="entry name" value="HAM1"/>
    <property type="match status" value="1"/>
</dbReference>
<feature type="binding site" evidence="10">
    <location>
        <position position="65"/>
    </location>
    <ligand>
        <name>Mg(2+)</name>
        <dbReference type="ChEBI" id="CHEBI:18420"/>
    </ligand>
</feature>
<dbReference type="Gene3D" id="3.90.950.10">
    <property type="match status" value="1"/>
</dbReference>
<reference evidence="12 13" key="1">
    <citation type="submission" date="2016-10" db="EMBL/GenBank/DDBJ databases">
        <authorList>
            <person name="de Groot N.N."/>
        </authorList>
    </citation>
    <scope>NUCLEOTIDE SEQUENCE [LARGE SCALE GENOMIC DNA]</scope>
    <source>
        <strain evidence="12 13">DSM 8423</strain>
    </source>
</reference>
<evidence type="ECO:0000256" key="6">
    <source>
        <dbReference type="ARBA" id="ARBA00022842"/>
    </source>
</evidence>
<gene>
    <name evidence="12" type="ORF">SAMN04489760_12637</name>
</gene>
<comment type="cofactor">
    <cofactor evidence="10">
        <name>Mg(2+)</name>
        <dbReference type="ChEBI" id="CHEBI:18420"/>
    </cofactor>
    <text evidence="10">Binds 1 Mg(2+) ion per subunit.</text>
</comment>
<dbReference type="GO" id="GO:0035870">
    <property type="term" value="F:dITP diphosphatase activity"/>
    <property type="evidence" value="ECO:0007669"/>
    <property type="project" value="UniProtKB-UniRule"/>
</dbReference>
<dbReference type="STRING" id="43775.SAMN04489760_12637"/>
<dbReference type="HAMAP" id="MF_01405">
    <property type="entry name" value="Non_canon_purine_NTPase"/>
    <property type="match status" value="1"/>
</dbReference>
<dbReference type="PANTHER" id="PTHR11067:SF9">
    <property type="entry name" value="INOSINE TRIPHOSPHATE PYROPHOSPHATASE"/>
    <property type="match status" value="1"/>
</dbReference>
<evidence type="ECO:0000313" key="12">
    <source>
        <dbReference type="EMBL" id="SEM61176.1"/>
    </source>
</evidence>
<evidence type="ECO:0000256" key="5">
    <source>
        <dbReference type="ARBA" id="ARBA00022801"/>
    </source>
</evidence>
<comment type="catalytic activity">
    <reaction evidence="8 10">
        <text>dITP + H2O = dIMP + diphosphate + H(+)</text>
        <dbReference type="Rhea" id="RHEA:28342"/>
        <dbReference type="ChEBI" id="CHEBI:15377"/>
        <dbReference type="ChEBI" id="CHEBI:15378"/>
        <dbReference type="ChEBI" id="CHEBI:33019"/>
        <dbReference type="ChEBI" id="CHEBI:61194"/>
        <dbReference type="ChEBI" id="CHEBI:61382"/>
        <dbReference type="EC" id="3.6.1.66"/>
    </reaction>
</comment>
<evidence type="ECO:0000256" key="7">
    <source>
        <dbReference type="ARBA" id="ARBA00023080"/>
    </source>
</evidence>
<sequence>MATRNEGKLREVRAILEGLDVSLESLDAYENVPDVVEDGHSFFENALKKAKVISEYTGEIALADDSGLEVDALNGQPGIYSARFAGPEADDDQNIEKLLDLLKDSPPDKRMAAFRCVLVLYYPDGTHESFEGNWKGFISETRQGSNGFGYDPVFLLPEYDKTVAQLTAAEKNQNSHRAKALQALKESLRKKSYKIK</sequence>
<evidence type="ECO:0000256" key="1">
    <source>
        <dbReference type="ARBA" id="ARBA00008023"/>
    </source>
</evidence>
<feature type="binding site" evidence="10">
    <location>
        <position position="171"/>
    </location>
    <ligand>
        <name>substrate</name>
    </ligand>
</feature>
<dbReference type="GO" id="GO:0000166">
    <property type="term" value="F:nucleotide binding"/>
    <property type="evidence" value="ECO:0007669"/>
    <property type="project" value="UniProtKB-KW"/>
</dbReference>
<comment type="subunit">
    <text evidence="2 10">Homodimer.</text>
</comment>
<dbReference type="GO" id="GO:0017111">
    <property type="term" value="F:ribonucleoside triphosphate phosphatase activity"/>
    <property type="evidence" value="ECO:0007669"/>
    <property type="project" value="InterPro"/>
</dbReference>
<dbReference type="InterPro" id="IPR002637">
    <property type="entry name" value="RdgB/HAM1"/>
</dbReference>
<comment type="similarity">
    <text evidence="1 10 11">Belongs to the HAM1 NTPase family.</text>
</comment>
<keyword evidence="6 10" id="KW-0460">Magnesium</keyword>
<dbReference type="AlphaFoldDB" id="A0A1H7ZSD5"/>
<dbReference type="EC" id="3.6.1.66" evidence="10"/>
<evidence type="ECO:0000256" key="9">
    <source>
        <dbReference type="ARBA" id="ARBA00052017"/>
    </source>
</evidence>
<dbReference type="FunFam" id="3.90.950.10:FF:000001">
    <property type="entry name" value="dITP/XTP pyrophosphatase"/>
    <property type="match status" value="1"/>
</dbReference>
<keyword evidence="3 10" id="KW-0479">Metal-binding</keyword>
<feature type="binding site" evidence="10">
    <location>
        <begin position="148"/>
        <end position="151"/>
    </location>
    <ligand>
        <name>substrate</name>
    </ligand>
</feature>
<dbReference type="EMBL" id="FOBS01000026">
    <property type="protein sequence ID" value="SEM61176.1"/>
    <property type="molecule type" value="Genomic_DNA"/>
</dbReference>
<feature type="binding site" evidence="10">
    <location>
        <begin position="176"/>
        <end position="177"/>
    </location>
    <ligand>
        <name>substrate</name>
    </ligand>
</feature>
<evidence type="ECO:0000256" key="8">
    <source>
        <dbReference type="ARBA" id="ARBA00051875"/>
    </source>
</evidence>
<dbReference type="NCBIfam" id="NF011397">
    <property type="entry name" value="PRK14822.1"/>
    <property type="match status" value="1"/>
</dbReference>
<evidence type="ECO:0000256" key="2">
    <source>
        <dbReference type="ARBA" id="ARBA00011738"/>
    </source>
</evidence>
<dbReference type="RefSeq" id="WP_217638992.1">
    <property type="nucleotide sequence ID" value="NZ_FOBS01000026.1"/>
</dbReference>
<dbReference type="GO" id="GO:0009146">
    <property type="term" value="P:purine nucleoside triphosphate catabolic process"/>
    <property type="evidence" value="ECO:0007669"/>
    <property type="project" value="UniProtKB-UniRule"/>
</dbReference>